<keyword evidence="1" id="KW-0732">Signal</keyword>
<dbReference type="Proteomes" id="UP000661012">
    <property type="component" value="Unassembled WGS sequence"/>
</dbReference>
<evidence type="ECO:0000313" key="5">
    <source>
        <dbReference type="Proteomes" id="UP000661012"/>
    </source>
</evidence>
<dbReference type="STRING" id="1219360.GCA_001571305_02918"/>
<organism evidence="3 4">
    <name type="scientific">Erwinia persicina</name>
    <dbReference type="NCBI Taxonomy" id="55211"/>
    <lineage>
        <taxon>Bacteria</taxon>
        <taxon>Pseudomonadati</taxon>
        <taxon>Pseudomonadota</taxon>
        <taxon>Gammaproteobacteria</taxon>
        <taxon>Enterobacterales</taxon>
        <taxon>Erwiniaceae</taxon>
        <taxon>Erwinia</taxon>
    </lineage>
</organism>
<dbReference type="RefSeq" id="WP_118664004.1">
    <property type="nucleotide sequence ID" value="NZ_CP022725.1"/>
</dbReference>
<reference evidence="2 5" key="2">
    <citation type="journal article" date="2020" name="FEMS Microbiol. Ecol.">
        <title>Temporal dynamics of bacterial communities during seed development and maturation.</title>
        <authorList>
            <person name="Chesneau G."/>
            <person name="Torres-Cortes G."/>
            <person name="Briand M."/>
            <person name="Darrasse A."/>
            <person name="Preveaux A."/>
            <person name="Marais C."/>
            <person name="Jacques M.A."/>
            <person name="Shade A."/>
            <person name="Barret M."/>
        </authorList>
    </citation>
    <scope>NUCLEOTIDE SEQUENCE [LARGE SCALE GENOMIC DNA]</scope>
    <source>
        <strain evidence="2 5">CFBP13732</strain>
    </source>
</reference>
<keyword evidence="5" id="KW-1185">Reference proteome</keyword>
<dbReference type="InterPro" id="IPR009420">
    <property type="entry name" value="FlhE"/>
</dbReference>
<feature type="chain" id="PRO_5030083785" evidence="1">
    <location>
        <begin position="19"/>
        <end position="142"/>
    </location>
</feature>
<dbReference type="Pfam" id="PF06366">
    <property type="entry name" value="FlhE"/>
    <property type="match status" value="1"/>
</dbReference>
<feature type="signal peptide" evidence="1">
    <location>
        <begin position="1"/>
        <end position="18"/>
    </location>
</feature>
<protein>
    <submittedName>
        <fullName evidence="3">Flagellar protein FlhE</fullName>
    </submittedName>
</protein>
<accession>A0A3S7S2D9</accession>
<keyword evidence="3" id="KW-0969">Cilium</keyword>
<dbReference type="EMBL" id="JACYNN010000001">
    <property type="protein sequence ID" value="MBD8104813.1"/>
    <property type="molecule type" value="Genomic_DNA"/>
</dbReference>
<evidence type="ECO:0000313" key="3">
    <source>
        <dbReference type="EMBL" id="TKJ87074.1"/>
    </source>
</evidence>
<evidence type="ECO:0000313" key="4">
    <source>
        <dbReference type="Proteomes" id="UP000306393"/>
    </source>
</evidence>
<dbReference type="OrthoDB" id="6521367at2"/>
<dbReference type="EMBL" id="QGAC01000017">
    <property type="protein sequence ID" value="TKJ87074.1"/>
    <property type="molecule type" value="Genomic_DNA"/>
</dbReference>
<comment type="caution">
    <text evidence="3">The sequence shown here is derived from an EMBL/GenBank/DDBJ whole genome shotgun (WGS) entry which is preliminary data.</text>
</comment>
<proteinExistence type="predicted"/>
<reference evidence="3 4" key="1">
    <citation type="journal article" date="2019" name="Sci. Rep.">
        <title>Differences in resource use lead to coexistence of seed-transmitted microbial populations.</title>
        <authorList>
            <person name="Torres-Cortes G."/>
            <person name="Garcia B.J."/>
            <person name="Compant S."/>
            <person name="Rezki S."/>
            <person name="Jones P."/>
            <person name="Preveaux A."/>
            <person name="Briand M."/>
            <person name="Roulet A."/>
            <person name="Bouchez O."/>
            <person name="Jacobson D."/>
            <person name="Barret M."/>
        </authorList>
    </citation>
    <scope>NUCLEOTIDE SEQUENCE [LARGE SCALE GENOMIC DNA]</scope>
    <source>
        <strain evidence="3 4">CFBP13511</strain>
    </source>
</reference>
<gene>
    <name evidence="3" type="ORF">EpCFBP13511_16980</name>
    <name evidence="2" type="ORF">IFT93_00055</name>
</gene>
<name>A0A3S7S2D9_9GAMM</name>
<evidence type="ECO:0000313" key="2">
    <source>
        <dbReference type="EMBL" id="MBD8104813.1"/>
    </source>
</evidence>
<evidence type="ECO:0000256" key="1">
    <source>
        <dbReference type="SAM" id="SignalP"/>
    </source>
</evidence>
<dbReference type="AlphaFoldDB" id="A0A3S7S2D9"/>
<dbReference type="KEGG" id="epe:CI789_06455"/>
<keyword evidence="3" id="KW-0282">Flagellum</keyword>
<keyword evidence="3" id="KW-0966">Cell projection</keyword>
<sequence>MKALAGVLLLMLPGLSLAADGGWQASATGPALSNRGVQATSRPLSPPEALPGTMTDVVWRYTLSAPAPAGLQVRLCSESRCVPIEGASGSTRGLTNVAAGETLRFIYQVEGKGRVFPVLRVVSNEVMVNYRQASALPAVDLH</sequence>
<dbReference type="Proteomes" id="UP000306393">
    <property type="component" value="Unassembled WGS sequence"/>
</dbReference>